<accession>A0AAD5U9J4</accession>
<keyword evidence="3" id="KW-0206">Cytoskeleton</keyword>
<protein>
    <recommendedName>
        <fullName evidence="3">Tubulin-specific chaperone A</fullName>
    </recommendedName>
</protein>
<proteinExistence type="inferred from homology"/>
<name>A0AAD5U9J4_9FUNG</name>
<comment type="similarity">
    <text evidence="1 3">Belongs to the TBCA family.</text>
</comment>
<comment type="caution">
    <text evidence="4">The sequence shown here is derived from an EMBL/GenBank/DDBJ whole genome shotgun (WGS) entry which is preliminary data.</text>
</comment>
<evidence type="ECO:0000256" key="3">
    <source>
        <dbReference type="RuleBase" id="RU364030"/>
    </source>
</evidence>
<dbReference type="InterPro" id="IPR004226">
    <property type="entry name" value="TBCA"/>
</dbReference>
<dbReference type="GO" id="GO:0005874">
    <property type="term" value="C:microtubule"/>
    <property type="evidence" value="ECO:0007669"/>
    <property type="project" value="UniProtKB-KW"/>
</dbReference>
<dbReference type="Proteomes" id="UP001211065">
    <property type="component" value="Unassembled WGS sequence"/>
</dbReference>
<dbReference type="Pfam" id="PF02970">
    <property type="entry name" value="TBCA"/>
    <property type="match status" value="1"/>
</dbReference>
<dbReference type="GO" id="GO:0005829">
    <property type="term" value="C:cytosol"/>
    <property type="evidence" value="ECO:0007669"/>
    <property type="project" value="TreeGrafter"/>
</dbReference>
<dbReference type="SUPFAM" id="SSF46988">
    <property type="entry name" value="Tubulin chaperone cofactor A"/>
    <property type="match status" value="1"/>
</dbReference>
<evidence type="ECO:0000256" key="2">
    <source>
        <dbReference type="ARBA" id="ARBA00023186"/>
    </source>
</evidence>
<reference evidence="4" key="1">
    <citation type="submission" date="2020-05" db="EMBL/GenBank/DDBJ databases">
        <title>Phylogenomic resolution of chytrid fungi.</title>
        <authorList>
            <person name="Stajich J.E."/>
            <person name="Amses K."/>
            <person name="Simmons R."/>
            <person name="Seto K."/>
            <person name="Myers J."/>
            <person name="Bonds A."/>
            <person name="Quandt C.A."/>
            <person name="Barry K."/>
            <person name="Liu P."/>
            <person name="Grigoriev I."/>
            <person name="Longcore J.E."/>
            <person name="James T.Y."/>
        </authorList>
    </citation>
    <scope>NUCLEOTIDE SEQUENCE</scope>
    <source>
        <strain evidence="4">JEL0476</strain>
    </source>
</reference>
<dbReference type="EMBL" id="JADGJW010000038">
    <property type="protein sequence ID" value="KAJ3226340.1"/>
    <property type="molecule type" value="Genomic_DNA"/>
</dbReference>
<keyword evidence="3" id="KW-0493">Microtubule</keyword>
<dbReference type="PANTHER" id="PTHR21500:SF0">
    <property type="entry name" value="TUBULIN-SPECIFIC CHAPERONE A"/>
    <property type="match status" value="1"/>
</dbReference>
<keyword evidence="3" id="KW-0963">Cytoplasm</keyword>
<dbReference type="InterPro" id="IPR036126">
    <property type="entry name" value="TBCA_sf"/>
</dbReference>
<dbReference type="GO" id="GO:0007021">
    <property type="term" value="P:tubulin complex assembly"/>
    <property type="evidence" value="ECO:0007669"/>
    <property type="project" value="UniProtKB-UniRule"/>
</dbReference>
<evidence type="ECO:0000256" key="1">
    <source>
        <dbReference type="ARBA" id="ARBA00006806"/>
    </source>
</evidence>
<dbReference type="PANTHER" id="PTHR21500">
    <property type="entry name" value="TUBULIN-SPECIFIC CHAPERONE A"/>
    <property type="match status" value="1"/>
</dbReference>
<dbReference type="AlphaFoldDB" id="A0AAD5U9J4"/>
<evidence type="ECO:0000313" key="5">
    <source>
        <dbReference type="Proteomes" id="UP001211065"/>
    </source>
</evidence>
<keyword evidence="2 3" id="KW-0143">Chaperone</keyword>
<keyword evidence="5" id="KW-1185">Reference proteome</keyword>
<sequence length="112" mass="13213">MQPNSTKQLKIMTGVLKRTQKEFLSYHVEEKIQQDKIDKMIKNSEDEHEIRQQKRVLDETTQMFPDCKKRFNKAHQELSNLIAELLQNDPSLEESEDVKVANQILQESEKSL</sequence>
<dbReference type="Gene3D" id="1.20.58.90">
    <property type="match status" value="1"/>
</dbReference>
<comment type="subcellular location">
    <subcellularLocation>
        <location evidence="3">Cytoplasm</location>
        <location evidence="3">Cytoskeleton</location>
    </subcellularLocation>
</comment>
<gene>
    <name evidence="4" type="ORF">HK099_005048</name>
</gene>
<comment type="subunit">
    <text evidence="3">Supercomplex made of cofactors A to E. Cofactors A and D function by capturing and stabilizing tubulin in a quasi-native conformation. Cofactor E binds to the cofactor D-tubulin complex; interaction with cofactor C then causes the release of tubulin polypeptides that are committed to the native state.</text>
</comment>
<dbReference type="GO" id="GO:0048487">
    <property type="term" value="F:beta-tubulin binding"/>
    <property type="evidence" value="ECO:0007669"/>
    <property type="project" value="InterPro"/>
</dbReference>
<evidence type="ECO:0000313" key="4">
    <source>
        <dbReference type="EMBL" id="KAJ3226340.1"/>
    </source>
</evidence>
<organism evidence="4 5">
    <name type="scientific">Clydaea vesicula</name>
    <dbReference type="NCBI Taxonomy" id="447962"/>
    <lineage>
        <taxon>Eukaryota</taxon>
        <taxon>Fungi</taxon>
        <taxon>Fungi incertae sedis</taxon>
        <taxon>Chytridiomycota</taxon>
        <taxon>Chytridiomycota incertae sedis</taxon>
        <taxon>Chytridiomycetes</taxon>
        <taxon>Lobulomycetales</taxon>
        <taxon>Lobulomycetaceae</taxon>
        <taxon>Clydaea</taxon>
    </lineage>
</organism>
<dbReference type="GO" id="GO:0007023">
    <property type="term" value="P:post-chaperonin tubulin folding pathway"/>
    <property type="evidence" value="ECO:0007669"/>
    <property type="project" value="UniProtKB-UniRule"/>
</dbReference>